<dbReference type="AlphaFoldDB" id="A0A4Y9S0G2"/>
<gene>
    <name evidence="4" type="ORF">E4L96_18715</name>
</gene>
<dbReference type="Proteomes" id="UP000298438">
    <property type="component" value="Unassembled WGS sequence"/>
</dbReference>
<feature type="domain" description="Fe/B12 periplasmic-binding" evidence="3">
    <location>
        <begin position="38"/>
        <end position="283"/>
    </location>
</feature>
<dbReference type="RefSeq" id="WP_135208731.1">
    <property type="nucleotide sequence ID" value="NZ_SPVF01000238.1"/>
</dbReference>
<protein>
    <submittedName>
        <fullName evidence="4">Cobalamin-binding protein</fullName>
    </submittedName>
</protein>
<comment type="caution">
    <text evidence="4">The sequence shown here is derived from an EMBL/GenBank/DDBJ whole genome shotgun (WGS) entry which is preliminary data.</text>
</comment>
<dbReference type="EMBL" id="SPVF01000238">
    <property type="protein sequence ID" value="TFW14870.1"/>
    <property type="molecule type" value="Genomic_DNA"/>
</dbReference>
<dbReference type="Gene3D" id="3.40.50.1980">
    <property type="entry name" value="Nitrogenase molybdenum iron protein domain"/>
    <property type="match status" value="2"/>
</dbReference>
<evidence type="ECO:0000256" key="1">
    <source>
        <dbReference type="ARBA" id="ARBA00022729"/>
    </source>
</evidence>
<dbReference type="OrthoDB" id="6495095at2"/>
<evidence type="ECO:0000259" key="3">
    <source>
        <dbReference type="PROSITE" id="PS50983"/>
    </source>
</evidence>
<dbReference type="NCBIfam" id="NF038402">
    <property type="entry name" value="TroA_like"/>
    <property type="match status" value="1"/>
</dbReference>
<evidence type="ECO:0000313" key="4">
    <source>
        <dbReference type="EMBL" id="TFW14870.1"/>
    </source>
</evidence>
<accession>A0A4Y9S0G2</accession>
<dbReference type="Pfam" id="PF01497">
    <property type="entry name" value="Peripla_BP_2"/>
    <property type="match status" value="1"/>
</dbReference>
<dbReference type="PANTHER" id="PTHR30535:SF34">
    <property type="entry name" value="MOLYBDATE-BINDING PROTEIN MOLA"/>
    <property type="match status" value="1"/>
</dbReference>
<proteinExistence type="predicted"/>
<reference evidence="4 5" key="1">
    <citation type="submission" date="2019-03" db="EMBL/GenBank/DDBJ databases">
        <title>Draft Genome Sequence of Massilia arenosa sp. nov., a Novel Massilia Species Isolated from a Sandy-loam Maize Soil.</title>
        <authorList>
            <person name="Raths R."/>
            <person name="Peta V."/>
            <person name="Bucking H."/>
        </authorList>
    </citation>
    <scope>NUCLEOTIDE SEQUENCE [LARGE SCALE GENOMIC DNA]</scope>
    <source>
        <strain evidence="4 5">MC02</strain>
    </source>
</reference>
<feature type="signal peptide" evidence="2">
    <location>
        <begin position="1"/>
        <end position="18"/>
    </location>
</feature>
<dbReference type="PANTHER" id="PTHR30535">
    <property type="entry name" value="VITAMIN B12-BINDING PROTEIN"/>
    <property type="match status" value="1"/>
</dbReference>
<keyword evidence="5" id="KW-1185">Reference proteome</keyword>
<evidence type="ECO:0000313" key="5">
    <source>
        <dbReference type="Proteomes" id="UP000298438"/>
    </source>
</evidence>
<sequence length="283" mass="30733">MKLSAFIIAGALASAAQAAVTVTDDAGRTVTLPRAAQRVIAFAPHITELLFAAGAGDRVVGAMNFSDYPEAAKNIPLIGSNSQIDLERVLALKPELLVVWQSGNTARQLEQLTRLGIPIFYSEPRSLEDVATNLERLGQLTGTAAQAAQAAHSYRAQLADLRAKYAQRPPVKVFYQVWDKPVYTLNGKHIASDALRVCGGVNVFAGLRVLAPEVSTEAVLQANPEVMFGSELNGWKQFKTLTAVQRNNLFSSEGEHLTRATPRIADATRAVCEQLEQARQKRR</sequence>
<evidence type="ECO:0000256" key="2">
    <source>
        <dbReference type="SAM" id="SignalP"/>
    </source>
</evidence>
<dbReference type="InterPro" id="IPR050902">
    <property type="entry name" value="ABC_Transporter_SBP"/>
</dbReference>
<dbReference type="InterPro" id="IPR002491">
    <property type="entry name" value="ABC_transptr_periplasmic_BD"/>
</dbReference>
<organism evidence="4 5">
    <name type="scientific">Zemynaea arenosa</name>
    <dbReference type="NCBI Taxonomy" id="2561931"/>
    <lineage>
        <taxon>Bacteria</taxon>
        <taxon>Pseudomonadati</taxon>
        <taxon>Pseudomonadota</taxon>
        <taxon>Betaproteobacteria</taxon>
        <taxon>Burkholderiales</taxon>
        <taxon>Oxalobacteraceae</taxon>
        <taxon>Telluria group</taxon>
        <taxon>Zemynaea</taxon>
    </lineage>
</organism>
<keyword evidence="1 2" id="KW-0732">Signal</keyword>
<dbReference type="SUPFAM" id="SSF53807">
    <property type="entry name" value="Helical backbone' metal receptor"/>
    <property type="match status" value="1"/>
</dbReference>
<feature type="chain" id="PRO_5021287844" evidence="2">
    <location>
        <begin position="19"/>
        <end position="283"/>
    </location>
</feature>
<dbReference type="PROSITE" id="PS50983">
    <property type="entry name" value="FE_B12_PBP"/>
    <property type="match status" value="1"/>
</dbReference>
<name>A0A4Y9S0G2_9BURK</name>
<dbReference type="InterPro" id="IPR054828">
    <property type="entry name" value="Vit_B12_bind_prot"/>
</dbReference>
<dbReference type="CDD" id="cd01144">
    <property type="entry name" value="BtuF"/>
    <property type="match status" value="1"/>
</dbReference>